<accession>A0A0G1D2E0</accession>
<gene>
    <name evidence="2" type="ORF">UV68_C0057G0006</name>
</gene>
<dbReference type="EMBL" id="LCFK01000057">
    <property type="protein sequence ID" value="KKS91872.1"/>
    <property type="molecule type" value="Genomic_DNA"/>
</dbReference>
<keyword evidence="1" id="KW-1133">Transmembrane helix</keyword>
<organism evidence="2 3">
    <name type="scientific">Candidatus Collierbacteria bacterium GW2011_GWC2_43_12</name>
    <dbReference type="NCBI Taxonomy" id="1618390"/>
    <lineage>
        <taxon>Bacteria</taxon>
        <taxon>Candidatus Collieribacteriota</taxon>
    </lineage>
</organism>
<dbReference type="AlphaFoldDB" id="A0A0G1D2E0"/>
<evidence type="ECO:0000313" key="2">
    <source>
        <dbReference type="EMBL" id="KKS91872.1"/>
    </source>
</evidence>
<feature type="transmembrane region" description="Helical" evidence="1">
    <location>
        <begin position="7"/>
        <end position="25"/>
    </location>
</feature>
<evidence type="ECO:0000313" key="3">
    <source>
        <dbReference type="Proteomes" id="UP000033980"/>
    </source>
</evidence>
<name>A0A0G1D2E0_9BACT</name>
<dbReference type="Proteomes" id="UP000033980">
    <property type="component" value="Unassembled WGS sequence"/>
</dbReference>
<evidence type="ECO:0000256" key="1">
    <source>
        <dbReference type="SAM" id="Phobius"/>
    </source>
</evidence>
<dbReference type="SUPFAM" id="SSF50199">
    <property type="entry name" value="Staphylococcal nuclease"/>
    <property type="match status" value="1"/>
</dbReference>
<reference evidence="2 3" key="1">
    <citation type="journal article" date="2015" name="Nature">
        <title>rRNA introns, odd ribosomes, and small enigmatic genomes across a large radiation of phyla.</title>
        <authorList>
            <person name="Brown C.T."/>
            <person name="Hug L.A."/>
            <person name="Thomas B.C."/>
            <person name="Sharon I."/>
            <person name="Castelle C.J."/>
            <person name="Singh A."/>
            <person name="Wilkins M.J."/>
            <person name="Williams K.H."/>
            <person name="Banfield J.F."/>
        </authorList>
    </citation>
    <scope>NUCLEOTIDE SEQUENCE [LARGE SCALE GENOMIC DNA]</scope>
</reference>
<keyword evidence="1" id="KW-0472">Membrane</keyword>
<keyword evidence="1" id="KW-0812">Transmembrane</keyword>
<comment type="caution">
    <text evidence="2">The sequence shown here is derived from an EMBL/GenBank/DDBJ whole genome shotgun (WGS) entry which is preliminary data.</text>
</comment>
<proteinExistence type="predicted"/>
<evidence type="ECO:0008006" key="4">
    <source>
        <dbReference type="Google" id="ProtNLM"/>
    </source>
</evidence>
<dbReference type="InterPro" id="IPR035437">
    <property type="entry name" value="SNase_OB-fold_sf"/>
</dbReference>
<protein>
    <recommendedName>
        <fullName evidence="4">TNase-like domain-containing protein</fullName>
    </recommendedName>
</protein>
<sequence>MKNNRRVLLWVLGIVSFVLMMFLVAELRNRKTFVSGVGGDGQLVLSDGRTIRLEGIRIKSAGEEGYEAGMFLLNEMLINKDVYLEEGGVSGYSVWIGCTGNIFGYSGCNKRLLVNEELVRAGVAEKMR</sequence>